<keyword evidence="4 7" id="KW-0732">Signal</keyword>
<name>A0A172U346_9BACT</name>
<dbReference type="InterPro" id="IPR012338">
    <property type="entry name" value="Beta-lactam/transpept-like"/>
</dbReference>
<keyword evidence="5" id="KW-0378">Hydrolase</keyword>
<feature type="chain" id="PRO_5008001610" description="beta-lactamase" evidence="7">
    <location>
        <begin position="20"/>
        <end position="285"/>
    </location>
</feature>
<keyword evidence="6" id="KW-0046">Antibiotic resistance</keyword>
<dbReference type="PANTHER" id="PTHR30627">
    <property type="entry name" value="PEPTIDOGLYCAN D,D-TRANSPEPTIDASE"/>
    <property type="match status" value="1"/>
</dbReference>
<comment type="catalytic activity">
    <reaction evidence="1">
        <text>a beta-lactam + H2O = a substituted beta-amino acid</text>
        <dbReference type="Rhea" id="RHEA:20401"/>
        <dbReference type="ChEBI" id="CHEBI:15377"/>
        <dbReference type="ChEBI" id="CHEBI:35627"/>
        <dbReference type="ChEBI" id="CHEBI:140347"/>
        <dbReference type="EC" id="3.5.2.6"/>
    </reaction>
</comment>
<reference evidence="10" key="1">
    <citation type="submission" date="2015-01" db="EMBL/GenBank/DDBJ databases">
        <title>Flavisolibacter sp./LCS9/ whole genome sequencing.</title>
        <authorList>
            <person name="Kim M.K."/>
            <person name="Srinivasan S."/>
            <person name="Lee J.-J."/>
        </authorList>
    </citation>
    <scope>NUCLEOTIDE SEQUENCE [LARGE SCALE GENOMIC DNA]</scope>
    <source>
        <strain evidence="10">LCS9</strain>
    </source>
</reference>
<comment type="similarity">
    <text evidence="2">Belongs to the class-D beta-lactamase family.</text>
</comment>
<gene>
    <name evidence="9" type="ORF">SY85_18335</name>
</gene>
<evidence type="ECO:0000256" key="4">
    <source>
        <dbReference type="ARBA" id="ARBA00022729"/>
    </source>
</evidence>
<dbReference type="OrthoDB" id="9762883at2"/>
<protein>
    <recommendedName>
        <fullName evidence="3">beta-lactamase</fullName>
        <ecNumber evidence="3">3.5.2.6</ecNumber>
    </recommendedName>
</protein>
<accession>A0A172U346</accession>
<dbReference type="Proteomes" id="UP000077177">
    <property type="component" value="Chromosome"/>
</dbReference>
<keyword evidence="10" id="KW-1185">Reference proteome</keyword>
<dbReference type="PATRIC" id="fig|1492898.3.peg.3989"/>
<dbReference type="EC" id="3.5.2.6" evidence="3"/>
<dbReference type="InterPro" id="IPR001460">
    <property type="entry name" value="PCN-bd_Tpept"/>
</dbReference>
<evidence type="ECO:0000256" key="3">
    <source>
        <dbReference type="ARBA" id="ARBA00012865"/>
    </source>
</evidence>
<dbReference type="KEGG" id="fla:SY85_18335"/>
<dbReference type="RefSeq" id="WP_066409967.1">
    <property type="nucleotide sequence ID" value="NZ_CP011390.1"/>
</dbReference>
<feature type="signal peptide" evidence="7">
    <location>
        <begin position="1"/>
        <end position="19"/>
    </location>
</feature>
<dbReference type="PANTHER" id="PTHR30627:SF6">
    <property type="entry name" value="BETA-LACTAMASE YBXI-RELATED"/>
    <property type="match status" value="1"/>
</dbReference>
<dbReference type="Gene3D" id="3.40.710.10">
    <property type="entry name" value="DD-peptidase/beta-lactamase superfamily"/>
    <property type="match status" value="1"/>
</dbReference>
<dbReference type="SUPFAM" id="SSF56601">
    <property type="entry name" value="beta-lactamase/transpeptidase-like"/>
    <property type="match status" value="1"/>
</dbReference>
<organism evidence="9 10">
    <name type="scientific">Flavisolibacter tropicus</name>
    <dbReference type="NCBI Taxonomy" id="1492898"/>
    <lineage>
        <taxon>Bacteria</taxon>
        <taxon>Pseudomonadati</taxon>
        <taxon>Bacteroidota</taxon>
        <taxon>Chitinophagia</taxon>
        <taxon>Chitinophagales</taxon>
        <taxon>Chitinophagaceae</taxon>
        <taxon>Flavisolibacter</taxon>
    </lineage>
</organism>
<evidence type="ECO:0000256" key="2">
    <source>
        <dbReference type="ARBA" id="ARBA00007898"/>
    </source>
</evidence>
<dbReference type="EMBL" id="CP011390">
    <property type="protein sequence ID" value="ANE53588.1"/>
    <property type="molecule type" value="Genomic_DNA"/>
</dbReference>
<dbReference type="GO" id="GO:0046677">
    <property type="term" value="P:response to antibiotic"/>
    <property type="evidence" value="ECO:0007669"/>
    <property type="project" value="UniProtKB-KW"/>
</dbReference>
<dbReference type="GO" id="GO:0005886">
    <property type="term" value="C:plasma membrane"/>
    <property type="evidence" value="ECO:0007669"/>
    <property type="project" value="TreeGrafter"/>
</dbReference>
<evidence type="ECO:0000313" key="9">
    <source>
        <dbReference type="EMBL" id="ANE53588.1"/>
    </source>
</evidence>
<evidence type="ECO:0000256" key="5">
    <source>
        <dbReference type="ARBA" id="ARBA00022801"/>
    </source>
</evidence>
<evidence type="ECO:0000256" key="1">
    <source>
        <dbReference type="ARBA" id="ARBA00001526"/>
    </source>
</evidence>
<reference evidence="9 10" key="2">
    <citation type="journal article" date="2016" name="Int. J. Syst. Evol. Microbiol.">
        <title>Flavisolibacter tropicus sp. nov., isolated from tropical soil.</title>
        <authorList>
            <person name="Lee J.J."/>
            <person name="Kang M.S."/>
            <person name="Kim G.S."/>
            <person name="Lee C.S."/>
            <person name="Lim S."/>
            <person name="Lee J."/>
            <person name="Roh S.H."/>
            <person name="Kang H."/>
            <person name="Ha J.M."/>
            <person name="Bae S."/>
            <person name="Jung H.Y."/>
            <person name="Kim M.K."/>
        </authorList>
    </citation>
    <scope>NUCLEOTIDE SEQUENCE [LARGE SCALE GENOMIC DNA]</scope>
    <source>
        <strain evidence="9 10">LCS9</strain>
    </source>
</reference>
<dbReference type="GO" id="GO:0008658">
    <property type="term" value="F:penicillin binding"/>
    <property type="evidence" value="ECO:0007669"/>
    <property type="project" value="InterPro"/>
</dbReference>
<feature type="domain" description="Penicillin-binding protein transpeptidase" evidence="8">
    <location>
        <begin position="69"/>
        <end position="277"/>
    </location>
</feature>
<dbReference type="Pfam" id="PF00905">
    <property type="entry name" value="Transpeptidase"/>
    <property type="match status" value="1"/>
</dbReference>
<evidence type="ECO:0000313" key="10">
    <source>
        <dbReference type="Proteomes" id="UP000077177"/>
    </source>
</evidence>
<evidence type="ECO:0000256" key="7">
    <source>
        <dbReference type="SAM" id="SignalP"/>
    </source>
</evidence>
<dbReference type="AlphaFoldDB" id="A0A172U346"/>
<dbReference type="GO" id="GO:0008800">
    <property type="term" value="F:beta-lactamase activity"/>
    <property type="evidence" value="ECO:0007669"/>
    <property type="project" value="UniProtKB-EC"/>
</dbReference>
<sequence>MIKTSFYLAIVTLFTFCQAKGRINTSNTLTLTDSLSVRTDFQHYFTNCKVEGSVIVYDNQRKIWLASDAAAVRSATLPASTFKIANLLIALETGVIKDENEIVKWPGKTDTVKYGYRPDIYHDMSVKEAFEVSAGWVYVELAKRIGKENYKKYLAAYQYGNQTLTQPDADFWNFGAFGISPLNQINFLRALYEGRLPASKRNMDIVKRVMIVEQDNGYTISAKTGWTRDNDMNTGWWVGYVESPKGVYFFATRLLQDRKFNQSNFGSCRKEITKAVLRALDILPR</sequence>
<evidence type="ECO:0000256" key="6">
    <source>
        <dbReference type="ARBA" id="ARBA00023251"/>
    </source>
</evidence>
<proteinExistence type="inferred from homology"/>
<dbReference type="STRING" id="1492898.SY85_18335"/>
<dbReference type="GO" id="GO:0071555">
    <property type="term" value="P:cell wall organization"/>
    <property type="evidence" value="ECO:0007669"/>
    <property type="project" value="TreeGrafter"/>
</dbReference>
<evidence type="ECO:0000259" key="8">
    <source>
        <dbReference type="Pfam" id="PF00905"/>
    </source>
</evidence>
<dbReference type="InterPro" id="IPR050515">
    <property type="entry name" value="Beta-lactam/transpept"/>
</dbReference>